<keyword evidence="2" id="KW-0732">Signal</keyword>
<evidence type="ECO:0000256" key="4">
    <source>
        <dbReference type="ARBA" id="ARBA00023180"/>
    </source>
</evidence>
<organism evidence="5 6">
    <name type="scientific">Eruca vesicaria subsp. sativa</name>
    <name type="common">Garden rocket</name>
    <name type="synonym">Eruca sativa</name>
    <dbReference type="NCBI Taxonomy" id="29727"/>
    <lineage>
        <taxon>Eukaryota</taxon>
        <taxon>Viridiplantae</taxon>
        <taxon>Streptophyta</taxon>
        <taxon>Embryophyta</taxon>
        <taxon>Tracheophyta</taxon>
        <taxon>Spermatophyta</taxon>
        <taxon>Magnoliopsida</taxon>
        <taxon>eudicotyledons</taxon>
        <taxon>Gunneridae</taxon>
        <taxon>Pentapetalae</taxon>
        <taxon>rosids</taxon>
        <taxon>malvids</taxon>
        <taxon>Brassicales</taxon>
        <taxon>Brassicaceae</taxon>
        <taxon>Brassiceae</taxon>
        <taxon>Eruca</taxon>
    </lineage>
</organism>
<accession>A0ABC8K5R4</accession>
<evidence type="ECO:0000256" key="2">
    <source>
        <dbReference type="ARBA" id="ARBA00022729"/>
    </source>
</evidence>
<gene>
    <name evidence="5" type="ORF">ERUC_LOCUS19267</name>
</gene>
<keyword evidence="3" id="KW-0378">Hydrolase</keyword>
<reference evidence="5 6" key="1">
    <citation type="submission" date="2022-03" db="EMBL/GenBank/DDBJ databases">
        <authorList>
            <person name="Macdonald S."/>
            <person name="Ahmed S."/>
            <person name="Newling K."/>
        </authorList>
    </citation>
    <scope>NUCLEOTIDE SEQUENCE [LARGE SCALE GENOMIC DNA]</scope>
</reference>
<dbReference type="EMBL" id="CAKOAT010182932">
    <property type="protein sequence ID" value="CAH8353512.1"/>
    <property type="molecule type" value="Genomic_DNA"/>
</dbReference>
<dbReference type="CDD" id="cd01837">
    <property type="entry name" value="SGNH_plant_lipase_like"/>
    <property type="match status" value="1"/>
</dbReference>
<dbReference type="PANTHER" id="PTHR22835">
    <property type="entry name" value="ZINC FINGER FYVE DOMAIN CONTAINING PROTEIN"/>
    <property type="match status" value="1"/>
</dbReference>
<dbReference type="Pfam" id="PF00657">
    <property type="entry name" value="Lipase_GDSL"/>
    <property type="match status" value="1"/>
</dbReference>
<evidence type="ECO:0000256" key="3">
    <source>
        <dbReference type="ARBA" id="ARBA00022801"/>
    </source>
</evidence>
<evidence type="ECO:0000256" key="1">
    <source>
        <dbReference type="ARBA" id="ARBA00008668"/>
    </source>
</evidence>
<dbReference type="AlphaFoldDB" id="A0ABC8K5R4"/>
<comment type="caution">
    <text evidence="5">The sequence shown here is derived from an EMBL/GenBank/DDBJ whole genome shotgun (WGS) entry which is preliminary data.</text>
</comment>
<dbReference type="InterPro" id="IPR001087">
    <property type="entry name" value="GDSL"/>
</dbReference>
<name>A0ABC8K5R4_ERUVS</name>
<protein>
    <submittedName>
        <fullName evidence="5">Uncharacterized protein</fullName>
    </submittedName>
</protein>
<dbReference type="InterPro" id="IPR036514">
    <property type="entry name" value="SGNH_hydro_sf"/>
</dbReference>
<evidence type="ECO:0000313" key="6">
    <source>
        <dbReference type="Proteomes" id="UP001642260"/>
    </source>
</evidence>
<sequence>MLQLHHQLRRLHLRHRKLSSSLRSKSSSKNRIPALWRYFFHRPTGRYSDGRLIIDFIAEFLGLPYVSPYVGHENQSFEKGINFAVAGATAVEPELLKEKGITANYITNVSLKVQLDIFKNILYGLPSGAKRRRSSLLFSRLRRTLGNSLFLVGEIGGNDYNYGFLMGKTIQEIKEIVPLVINTISSTIVELYNLGARTFLVPGKFPTGCSPSCLTRFRTTYTTDYDSLTGCLKRPNEFSEYHNDQLQKELIRLQKFYPNATINYADYYDVVLQFYHEPTQYGFMEKPLAACCEIGGLYNFAADRPCGSEGVECCNDPSKYVSWDGIHLTEAAHGWMAKSLLNGPLAFLVSTRPAFPLVSDLISVS</sequence>
<keyword evidence="4" id="KW-0325">Glycoprotein</keyword>
<dbReference type="Proteomes" id="UP001642260">
    <property type="component" value="Unassembled WGS sequence"/>
</dbReference>
<evidence type="ECO:0000313" key="5">
    <source>
        <dbReference type="EMBL" id="CAH8353512.1"/>
    </source>
</evidence>
<keyword evidence="6" id="KW-1185">Reference proteome</keyword>
<dbReference type="Gene3D" id="3.40.50.1110">
    <property type="entry name" value="SGNH hydrolase"/>
    <property type="match status" value="1"/>
</dbReference>
<proteinExistence type="inferred from homology"/>
<dbReference type="InterPro" id="IPR035669">
    <property type="entry name" value="SGNH_plant_lipase-like"/>
</dbReference>
<comment type="similarity">
    <text evidence="1">Belongs to the 'GDSL' lipolytic enzyme family.</text>
</comment>
<dbReference type="SUPFAM" id="SSF52266">
    <property type="entry name" value="SGNH hydrolase"/>
    <property type="match status" value="1"/>
</dbReference>
<dbReference type="PANTHER" id="PTHR22835:SF683">
    <property type="entry name" value="OS05G0506800 PROTEIN"/>
    <property type="match status" value="1"/>
</dbReference>
<dbReference type="GO" id="GO:0016787">
    <property type="term" value="F:hydrolase activity"/>
    <property type="evidence" value="ECO:0007669"/>
    <property type="project" value="UniProtKB-KW"/>
</dbReference>